<dbReference type="AlphaFoldDB" id="A0A2S0K017"/>
<sequence>MREKLIILRGEKTITEVAKDLNITRQMLSAIENNARTPSLALARKIAVYYSTTIEDVFFESKCN</sequence>
<proteinExistence type="predicted"/>
<evidence type="ECO:0000256" key="1">
    <source>
        <dbReference type="ARBA" id="ARBA00023125"/>
    </source>
</evidence>
<dbReference type="EMBL" id="UFSZ01000001">
    <property type="protein sequence ID" value="SUV17500.1"/>
    <property type="molecule type" value="Genomic_DNA"/>
</dbReference>
<reference evidence="3 5" key="1">
    <citation type="submission" date="2017-03" db="EMBL/GenBank/DDBJ databases">
        <title>The whole genome sequencing and assembly of Lysinibacillus sphaericus DSM 28T strain.</title>
        <authorList>
            <person name="Lee Y.-J."/>
            <person name="Yi H."/>
            <person name="Bahn Y.-S."/>
            <person name="Kim J.F."/>
            <person name="Lee D.-W."/>
        </authorList>
    </citation>
    <scope>NUCLEOTIDE SEQUENCE [LARGE SCALE GENOMIC DNA]</scope>
    <source>
        <strain evidence="3 5">DSM 28</strain>
    </source>
</reference>
<evidence type="ECO:0000259" key="2">
    <source>
        <dbReference type="PROSITE" id="PS50943"/>
    </source>
</evidence>
<dbReference type="Proteomes" id="UP000255295">
    <property type="component" value="Unassembled WGS sequence"/>
</dbReference>
<dbReference type="CDD" id="cd00093">
    <property type="entry name" value="HTH_XRE"/>
    <property type="match status" value="1"/>
</dbReference>
<dbReference type="Pfam" id="PF01381">
    <property type="entry name" value="HTH_3"/>
    <property type="match status" value="1"/>
</dbReference>
<organism evidence="3 5">
    <name type="scientific">Lysinibacillus sphaericus</name>
    <name type="common">Bacillus sphaericus</name>
    <dbReference type="NCBI Taxonomy" id="1421"/>
    <lineage>
        <taxon>Bacteria</taxon>
        <taxon>Bacillati</taxon>
        <taxon>Bacillota</taxon>
        <taxon>Bacilli</taxon>
        <taxon>Bacillales</taxon>
        <taxon>Bacillaceae</taxon>
        <taxon>Lysinibacillus</taxon>
    </lineage>
</organism>
<dbReference type="GO" id="GO:0003677">
    <property type="term" value="F:DNA binding"/>
    <property type="evidence" value="ECO:0007669"/>
    <property type="project" value="UniProtKB-KW"/>
</dbReference>
<evidence type="ECO:0000313" key="3">
    <source>
        <dbReference type="EMBL" id="AVK96686.1"/>
    </source>
</evidence>
<accession>A0A2S0K017</accession>
<dbReference type="SUPFAM" id="SSF47413">
    <property type="entry name" value="lambda repressor-like DNA-binding domains"/>
    <property type="match status" value="1"/>
</dbReference>
<dbReference type="PANTHER" id="PTHR46558:SF4">
    <property type="entry name" value="DNA-BIDING PHAGE PROTEIN"/>
    <property type="match status" value="1"/>
</dbReference>
<dbReference type="GeneID" id="48276655"/>
<gene>
    <name evidence="3" type="ORF">LS41612_10620</name>
    <name evidence="4" type="ORF">NCTC10338_02603</name>
</gene>
<dbReference type="InterPro" id="IPR001387">
    <property type="entry name" value="Cro/C1-type_HTH"/>
</dbReference>
<evidence type="ECO:0000313" key="4">
    <source>
        <dbReference type="EMBL" id="SUV17500.1"/>
    </source>
</evidence>
<dbReference type="InterPro" id="IPR010982">
    <property type="entry name" value="Lambda_DNA-bd_dom_sf"/>
</dbReference>
<protein>
    <submittedName>
        <fullName evidence="3 4">Transcriptional regulator</fullName>
    </submittedName>
</protein>
<dbReference type="Proteomes" id="UP000238825">
    <property type="component" value="Chromosome"/>
</dbReference>
<dbReference type="RefSeq" id="WP_024364742.1">
    <property type="nucleotide sequence ID" value="NZ_BJNS01000045.1"/>
</dbReference>
<name>A0A2S0K017_LYSSH</name>
<dbReference type="EMBL" id="CP019980">
    <property type="protein sequence ID" value="AVK96686.1"/>
    <property type="molecule type" value="Genomic_DNA"/>
</dbReference>
<keyword evidence="1" id="KW-0238">DNA-binding</keyword>
<evidence type="ECO:0000313" key="5">
    <source>
        <dbReference type="Proteomes" id="UP000238825"/>
    </source>
</evidence>
<dbReference type="Gene3D" id="1.10.260.40">
    <property type="entry name" value="lambda repressor-like DNA-binding domains"/>
    <property type="match status" value="1"/>
</dbReference>
<dbReference type="PROSITE" id="PS50943">
    <property type="entry name" value="HTH_CROC1"/>
    <property type="match status" value="1"/>
</dbReference>
<feature type="domain" description="HTH cro/C1-type" evidence="2">
    <location>
        <begin position="13"/>
        <end position="57"/>
    </location>
</feature>
<dbReference type="PANTHER" id="PTHR46558">
    <property type="entry name" value="TRACRIPTIONAL REGULATORY PROTEIN-RELATED-RELATED"/>
    <property type="match status" value="1"/>
</dbReference>
<reference evidence="4 6" key="2">
    <citation type="submission" date="2018-06" db="EMBL/GenBank/DDBJ databases">
        <authorList>
            <consortium name="Pathogen Informatics"/>
            <person name="Doyle S."/>
        </authorList>
    </citation>
    <scope>NUCLEOTIDE SEQUENCE [LARGE SCALE GENOMIC DNA]</scope>
    <source>
        <strain evidence="4 6">NCTC10338</strain>
    </source>
</reference>
<dbReference type="SMART" id="SM00530">
    <property type="entry name" value="HTH_XRE"/>
    <property type="match status" value="1"/>
</dbReference>
<evidence type="ECO:0000313" key="6">
    <source>
        <dbReference type="Proteomes" id="UP000255295"/>
    </source>
</evidence>